<dbReference type="WBParaSite" id="jg17011">
    <property type="protein sequence ID" value="jg17011"/>
    <property type="gene ID" value="jg17011"/>
</dbReference>
<proteinExistence type="predicted"/>
<keyword evidence="1" id="KW-1185">Reference proteome</keyword>
<organism evidence="1 2">
    <name type="scientific">Ditylenchus dipsaci</name>
    <dbReference type="NCBI Taxonomy" id="166011"/>
    <lineage>
        <taxon>Eukaryota</taxon>
        <taxon>Metazoa</taxon>
        <taxon>Ecdysozoa</taxon>
        <taxon>Nematoda</taxon>
        <taxon>Chromadorea</taxon>
        <taxon>Rhabditida</taxon>
        <taxon>Tylenchina</taxon>
        <taxon>Tylenchomorpha</taxon>
        <taxon>Sphaerularioidea</taxon>
        <taxon>Anguinidae</taxon>
        <taxon>Anguininae</taxon>
        <taxon>Ditylenchus</taxon>
    </lineage>
</organism>
<protein>
    <submittedName>
        <fullName evidence="2">Uncharacterized protein</fullName>
    </submittedName>
</protein>
<accession>A0A915D903</accession>
<reference evidence="2" key="1">
    <citation type="submission" date="2022-11" db="UniProtKB">
        <authorList>
            <consortium name="WormBaseParasite"/>
        </authorList>
    </citation>
    <scope>IDENTIFICATION</scope>
</reference>
<evidence type="ECO:0000313" key="1">
    <source>
        <dbReference type="Proteomes" id="UP000887574"/>
    </source>
</evidence>
<name>A0A915D903_9BILA</name>
<dbReference type="AlphaFoldDB" id="A0A915D903"/>
<sequence length="128" mass="13968">MLNFDQHAINSSTFDLTQFALDKAAVEYSLLGNSAILIAVGDSAASPHYYSGSGMSTGRIGIERALNLAKQYKDGNIAEIDVLIDKLNESFEKIKAQVLALGKDYVKSRSAEEIDRIAMETMCFAVNK</sequence>
<dbReference type="Proteomes" id="UP000887574">
    <property type="component" value="Unplaced"/>
</dbReference>
<evidence type="ECO:0000313" key="2">
    <source>
        <dbReference type="WBParaSite" id="jg17011"/>
    </source>
</evidence>